<keyword evidence="4" id="KW-1185">Reference proteome</keyword>
<keyword evidence="3" id="KW-0808">Transferase</keyword>
<dbReference type="GO" id="GO:0030269">
    <property type="term" value="F:tetrahydromethanopterin S-methyltransferase activity"/>
    <property type="evidence" value="ECO:0007669"/>
    <property type="project" value="InterPro"/>
</dbReference>
<keyword evidence="1" id="KW-1133">Transmembrane helix</keyword>
<dbReference type="EMBL" id="JMIY01000002">
    <property type="protein sequence ID" value="KCZ72431.1"/>
    <property type="molecule type" value="Genomic_DNA"/>
</dbReference>
<proteinExistence type="predicted"/>
<dbReference type="OrthoDB" id="74731at2157"/>
<comment type="caution">
    <text evidence="3">The sequence shown here is derived from an EMBL/GenBank/DDBJ whole genome shotgun (WGS) entry which is preliminary data.</text>
</comment>
<dbReference type="RefSeq" id="WP_048089348.1">
    <property type="nucleotide sequence ID" value="NZ_JMIY01000002.1"/>
</dbReference>
<feature type="domain" description="Tetrahydromethanopterin S-methyltransferase F subunit" evidence="2">
    <location>
        <begin position="5"/>
        <end position="65"/>
    </location>
</feature>
<dbReference type="NCBIfam" id="TIGR02507">
    <property type="entry name" value="MtrF"/>
    <property type="match status" value="1"/>
</dbReference>
<protein>
    <submittedName>
        <fullName evidence="3">Tetrahydromethanopterin S-methyltransferase, subunit F</fullName>
        <ecNumber evidence="3">2.1.1.86</ecNumber>
    </submittedName>
</protein>
<name>A0A062UZY6_9EURY</name>
<dbReference type="Proteomes" id="UP000027153">
    <property type="component" value="Unassembled WGS sequence"/>
</dbReference>
<evidence type="ECO:0000256" key="1">
    <source>
        <dbReference type="SAM" id="Phobius"/>
    </source>
</evidence>
<dbReference type="EC" id="2.1.1.86" evidence="3"/>
<dbReference type="AlphaFoldDB" id="A0A062UZY6"/>
<dbReference type="InterPro" id="IPR013347">
    <property type="entry name" value="MeTrfase_F_su"/>
</dbReference>
<keyword evidence="1" id="KW-0472">Membrane</keyword>
<evidence type="ECO:0000313" key="4">
    <source>
        <dbReference type="Proteomes" id="UP000027153"/>
    </source>
</evidence>
<feature type="transmembrane region" description="Helical" evidence="1">
    <location>
        <begin position="47"/>
        <end position="66"/>
    </location>
</feature>
<keyword evidence="1" id="KW-0812">Transmembrane</keyword>
<dbReference type="GO" id="GO:0015948">
    <property type="term" value="P:methanogenesis"/>
    <property type="evidence" value="ECO:0007669"/>
    <property type="project" value="InterPro"/>
</dbReference>
<accession>A0A062UZY6</accession>
<organism evidence="3 4">
    <name type="scientific">Candidatus Methanoperedens nitratireducens</name>
    <dbReference type="NCBI Taxonomy" id="1392998"/>
    <lineage>
        <taxon>Archaea</taxon>
        <taxon>Methanobacteriati</taxon>
        <taxon>Methanobacteriota</taxon>
        <taxon>Stenosarchaea group</taxon>
        <taxon>Methanomicrobia</taxon>
        <taxon>Methanosarcinales</taxon>
        <taxon>ANME-2 cluster</taxon>
        <taxon>Candidatus Methanoperedentaceae</taxon>
        <taxon>Candidatus Methanoperedens</taxon>
    </lineage>
</organism>
<sequence length="67" mass="7789">MNEKIPLLVSPNARELNRMVSELERRVMIIGRDQRTFSGIFNLRARAYFVFGFLLALGLVFLAMVMR</sequence>
<reference evidence="3 4" key="1">
    <citation type="journal article" date="2013" name="Nature">
        <title>Anaerobic oxidation of methane coupled to nitrate reduction in a novel archaeal lineage.</title>
        <authorList>
            <person name="Haroon M.F."/>
            <person name="Hu S."/>
            <person name="Shi Y."/>
            <person name="Imelfort M."/>
            <person name="Keller J."/>
            <person name="Hugenholtz P."/>
            <person name="Yuan Z."/>
            <person name="Tyson G.W."/>
        </authorList>
    </citation>
    <scope>NUCLEOTIDE SEQUENCE [LARGE SCALE GENOMIC DNA]</scope>
    <source>
        <strain evidence="3 4">ANME-2d</strain>
    </source>
</reference>
<dbReference type="Pfam" id="PF09472">
    <property type="entry name" value="MtrF"/>
    <property type="match status" value="1"/>
</dbReference>
<gene>
    <name evidence="3" type="ORF">ANME2D_00858</name>
</gene>
<evidence type="ECO:0000313" key="3">
    <source>
        <dbReference type="EMBL" id="KCZ72431.1"/>
    </source>
</evidence>
<keyword evidence="3" id="KW-0489">Methyltransferase</keyword>
<dbReference type="GO" id="GO:0016020">
    <property type="term" value="C:membrane"/>
    <property type="evidence" value="ECO:0007669"/>
    <property type="project" value="InterPro"/>
</dbReference>
<evidence type="ECO:0000259" key="2">
    <source>
        <dbReference type="Pfam" id="PF09472"/>
    </source>
</evidence>
<dbReference type="GO" id="GO:0032259">
    <property type="term" value="P:methylation"/>
    <property type="evidence" value="ECO:0007669"/>
    <property type="project" value="UniProtKB-KW"/>
</dbReference>